<keyword evidence="3" id="KW-1185">Reference proteome</keyword>
<feature type="transmembrane region" description="Helical" evidence="1">
    <location>
        <begin position="187"/>
        <end position="213"/>
    </location>
</feature>
<dbReference type="AlphaFoldDB" id="A0A225DD45"/>
<proteinExistence type="predicted"/>
<evidence type="ECO:0000313" key="3">
    <source>
        <dbReference type="Proteomes" id="UP000214646"/>
    </source>
</evidence>
<name>A0A225DD45_9BACT</name>
<accession>A0A225DD45</accession>
<reference evidence="3" key="1">
    <citation type="submission" date="2017-06" db="EMBL/GenBank/DDBJ databases">
        <title>Genome analysis of Fimbriiglobus ruber SP5, the first member of the order Planctomycetales with confirmed chitinolytic capability.</title>
        <authorList>
            <person name="Ravin N.V."/>
            <person name="Rakitin A.L."/>
            <person name="Ivanova A.A."/>
            <person name="Beletsky A.V."/>
            <person name="Kulichevskaya I.S."/>
            <person name="Mardanov A.V."/>
            <person name="Dedysh S.N."/>
        </authorList>
    </citation>
    <scope>NUCLEOTIDE SEQUENCE [LARGE SCALE GENOMIC DNA]</scope>
    <source>
        <strain evidence="3">SP5</strain>
    </source>
</reference>
<keyword evidence="1" id="KW-0812">Transmembrane</keyword>
<evidence type="ECO:0000256" key="1">
    <source>
        <dbReference type="SAM" id="Phobius"/>
    </source>
</evidence>
<keyword evidence="1" id="KW-1133">Transmembrane helix</keyword>
<feature type="transmembrane region" description="Helical" evidence="1">
    <location>
        <begin position="225"/>
        <end position="242"/>
    </location>
</feature>
<organism evidence="2 3">
    <name type="scientific">Fimbriiglobus ruber</name>
    <dbReference type="NCBI Taxonomy" id="1908690"/>
    <lineage>
        <taxon>Bacteria</taxon>
        <taxon>Pseudomonadati</taxon>
        <taxon>Planctomycetota</taxon>
        <taxon>Planctomycetia</taxon>
        <taxon>Gemmatales</taxon>
        <taxon>Gemmataceae</taxon>
        <taxon>Fimbriiglobus</taxon>
    </lineage>
</organism>
<evidence type="ECO:0008006" key="4">
    <source>
        <dbReference type="Google" id="ProtNLM"/>
    </source>
</evidence>
<dbReference type="Proteomes" id="UP000214646">
    <property type="component" value="Unassembled WGS sequence"/>
</dbReference>
<protein>
    <recommendedName>
        <fullName evidence="4">Glycosyltransferase RgtA/B/C/D-like domain-containing protein</fullName>
    </recommendedName>
</protein>
<sequence>MTSGGVAAVVVLGLAFLLLSVGPLWHTDFWVHLKYGEWIASHHTLPDRESLSPFMDKDAPFFDPQWLSQLGYQALFRVGASLAGGDDRSRLEGGVEVIRLAHLCTAIATVGLLGLAYRRASGSAGWAVGAMVMVIVLMLSSFAVQRPQALALICFAAILCGLSRPIPTRRAVVWIPLACALWVNLHGSFPVGLGLVGAALVGRVAQVVWAAGYSAVRRDAATRRLGLMLLLCLAATVINPYGPSVYPRLATFATHPNLRTMIEWQPMDFGSLRGGQWVYLATAALVIITPLATRRMYSPTQLVVIVAFAVWPLFHQRALNWWLPLVPWAVTPLWATANWRSQPTALASGASFRKTAIAAVLVAFVAVVSPASGWIKSGRPRPLSASLHRGTPNDIAAVLAGRPAVDETRVVGLARVVKEWYGGRLTGAVFASETQGEYLLWALPPDTPVMMCNHAQAYRPDYWNACLAIKRAAPGWAEALAENRVGVVVVETDFHPDLCAALRNQREWRVVVDETGVPARDPYARLFVAVRVPQANAGTE</sequence>
<gene>
    <name evidence="2" type="ORF">FRUB_09407</name>
</gene>
<feature type="transmembrane region" description="Helical" evidence="1">
    <location>
        <begin position="276"/>
        <end position="293"/>
    </location>
</feature>
<feature type="transmembrane region" description="Helical" evidence="1">
    <location>
        <begin position="6"/>
        <end position="25"/>
    </location>
</feature>
<evidence type="ECO:0000313" key="2">
    <source>
        <dbReference type="EMBL" id="OWK35246.1"/>
    </source>
</evidence>
<feature type="transmembrane region" description="Helical" evidence="1">
    <location>
        <begin position="97"/>
        <end position="117"/>
    </location>
</feature>
<feature type="transmembrane region" description="Helical" evidence="1">
    <location>
        <begin position="123"/>
        <end position="142"/>
    </location>
</feature>
<dbReference type="EMBL" id="NIDE01000018">
    <property type="protein sequence ID" value="OWK35246.1"/>
    <property type="molecule type" value="Genomic_DNA"/>
</dbReference>
<feature type="transmembrane region" description="Helical" evidence="1">
    <location>
        <begin position="356"/>
        <end position="375"/>
    </location>
</feature>
<comment type="caution">
    <text evidence="2">The sequence shown here is derived from an EMBL/GenBank/DDBJ whole genome shotgun (WGS) entry which is preliminary data.</text>
</comment>
<keyword evidence="1" id="KW-0472">Membrane</keyword>